<dbReference type="EMBL" id="JAVRIC010000023">
    <property type="protein sequence ID" value="MDT0498593.1"/>
    <property type="molecule type" value="Genomic_DNA"/>
</dbReference>
<keyword evidence="2" id="KW-1277">Toxin-antitoxin system</keyword>
<dbReference type="PANTHER" id="PTHR33755:SF9">
    <property type="entry name" value="TOXIN PARE1"/>
    <property type="match status" value="1"/>
</dbReference>
<comment type="similarity">
    <text evidence="1 3">Belongs to the RelE toxin family.</text>
</comment>
<dbReference type="InterPro" id="IPR007712">
    <property type="entry name" value="RelE/ParE_toxin"/>
</dbReference>
<dbReference type="PIRSF" id="PIRSF029218">
    <property type="entry name" value="ParE"/>
    <property type="match status" value="1"/>
</dbReference>
<reference evidence="4 5" key="1">
    <citation type="submission" date="2023-09" db="EMBL/GenBank/DDBJ databases">
        <authorList>
            <person name="Rey-Velasco X."/>
        </authorList>
    </citation>
    <scope>NUCLEOTIDE SEQUENCE [LARGE SCALE GENOMIC DNA]</scope>
    <source>
        <strain evidence="4 5">W345</strain>
    </source>
</reference>
<evidence type="ECO:0000256" key="1">
    <source>
        <dbReference type="ARBA" id="ARBA00006226"/>
    </source>
</evidence>
<dbReference type="Gene3D" id="3.30.2310.20">
    <property type="entry name" value="RelE-like"/>
    <property type="match status" value="1"/>
</dbReference>
<dbReference type="Pfam" id="PF05016">
    <property type="entry name" value="ParE_toxin"/>
    <property type="match status" value="1"/>
</dbReference>
<keyword evidence="5" id="KW-1185">Reference proteome</keyword>
<evidence type="ECO:0000313" key="4">
    <source>
        <dbReference type="EMBL" id="MDT0498593.1"/>
    </source>
</evidence>
<accession>A0ABU2WL22</accession>
<dbReference type="PANTHER" id="PTHR33755">
    <property type="entry name" value="TOXIN PARE1-RELATED"/>
    <property type="match status" value="1"/>
</dbReference>
<dbReference type="Proteomes" id="UP001254608">
    <property type="component" value="Unassembled WGS sequence"/>
</dbReference>
<dbReference type="InterPro" id="IPR028344">
    <property type="entry name" value="ParE1/4"/>
</dbReference>
<sequence>MKPSFRITPRAYSDLKTIARYSRQKWGEAQRDRYLAALDSRFEWLAANPRTGKHRSDIEEGYYCFPQGAHLIFYLMRADGIDIIGVPHKRMDVLMYFGDAV</sequence>
<dbReference type="InterPro" id="IPR051803">
    <property type="entry name" value="TA_system_RelE-like_toxin"/>
</dbReference>
<dbReference type="InterPro" id="IPR035093">
    <property type="entry name" value="RelE/ParE_toxin_dom_sf"/>
</dbReference>
<evidence type="ECO:0000313" key="5">
    <source>
        <dbReference type="Proteomes" id="UP001254608"/>
    </source>
</evidence>
<evidence type="ECO:0000256" key="2">
    <source>
        <dbReference type="ARBA" id="ARBA00022649"/>
    </source>
</evidence>
<comment type="caution">
    <text evidence="4">The sequence shown here is derived from an EMBL/GenBank/DDBJ whole genome shotgun (WGS) entry which is preliminary data.</text>
</comment>
<protein>
    <recommendedName>
        <fullName evidence="3">Toxin</fullName>
    </recommendedName>
</protein>
<evidence type="ECO:0000256" key="3">
    <source>
        <dbReference type="PIRNR" id="PIRNR029218"/>
    </source>
</evidence>
<gene>
    <name evidence="4" type="ORF">RM530_14675</name>
</gene>
<name>A0ABU2WL22_9GAMM</name>
<dbReference type="RefSeq" id="WP_311366003.1">
    <property type="nucleotide sequence ID" value="NZ_JAVRIC010000023.1"/>
</dbReference>
<proteinExistence type="inferred from homology"/>
<organism evidence="4 5">
    <name type="scientific">Banduia mediterranea</name>
    <dbReference type="NCBI Taxonomy" id="3075609"/>
    <lineage>
        <taxon>Bacteria</taxon>
        <taxon>Pseudomonadati</taxon>
        <taxon>Pseudomonadota</taxon>
        <taxon>Gammaproteobacteria</taxon>
        <taxon>Nevskiales</taxon>
        <taxon>Algiphilaceae</taxon>
        <taxon>Banduia</taxon>
    </lineage>
</organism>